<reference evidence="1" key="1">
    <citation type="submission" date="2022-08" db="EMBL/GenBank/DDBJ databases">
        <title>Genome Sequence of Fusarium decemcellulare.</title>
        <authorList>
            <person name="Buettner E."/>
        </authorList>
    </citation>
    <scope>NUCLEOTIDE SEQUENCE</scope>
    <source>
        <strain evidence="1">Babe19</strain>
    </source>
</reference>
<evidence type="ECO:0000313" key="2">
    <source>
        <dbReference type="Proteomes" id="UP001148629"/>
    </source>
</evidence>
<gene>
    <name evidence="1" type="ORF">NM208_g957</name>
</gene>
<accession>A0ACC1SXU2</accession>
<sequence length="131" mass="14555">MKRPLKKGCLLPQILAVNFNLTTTLILCLQSTLSSTTTLAFAIRSADNDVPTDRNGFVINCNSHKARGRDQHHKLRASPMELDDIATADKVIYLVKFYCLVLLVKAGADFSKIEAILKEINLLKGLKGREE</sequence>
<dbReference type="Proteomes" id="UP001148629">
    <property type="component" value="Unassembled WGS sequence"/>
</dbReference>
<dbReference type="EMBL" id="JANRMS010000045">
    <property type="protein sequence ID" value="KAJ3548542.1"/>
    <property type="molecule type" value="Genomic_DNA"/>
</dbReference>
<proteinExistence type="predicted"/>
<comment type="caution">
    <text evidence="1">The sequence shown here is derived from an EMBL/GenBank/DDBJ whole genome shotgun (WGS) entry which is preliminary data.</text>
</comment>
<protein>
    <submittedName>
        <fullName evidence="1">Uncharacterized protein</fullName>
    </submittedName>
</protein>
<evidence type="ECO:0000313" key="1">
    <source>
        <dbReference type="EMBL" id="KAJ3548542.1"/>
    </source>
</evidence>
<keyword evidence="2" id="KW-1185">Reference proteome</keyword>
<name>A0ACC1SXU2_9HYPO</name>
<organism evidence="1 2">
    <name type="scientific">Fusarium decemcellulare</name>
    <dbReference type="NCBI Taxonomy" id="57161"/>
    <lineage>
        <taxon>Eukaryota</taxon>
        <taxon>Fungi</taxon>
        <taxon>Dikarya</taxon>
        <taxon>Ascomycota</taxon>
        <taxon>Pezizomycotina</taxon>
        <taxon>Sordariomycetes</taxon>
        <taxon>Hypocreomycetidae</taxon>
        <taxon>Hypocreales</taxon>
        <taxon>Nectriaceae</taxon>
        <taxon>Fusarium</taxon>
        <taxon>Fusarium decemcellulare species complex</taxon>
    </lineage>
</organism>